<keyword evidence="1" id="KW-0812">Transmembrane</keyword>
<feature type="transmembrane region" description="Helical" evidence="1">
    <location>
        <begin position="73"/>
        <end position="101"/>
    </location>
</feature>
<reference evidence="2 3" key="2">
    <citation type="journal article" date="2011" name="Stand. Genomic Sci.">
        <title>Complete genome sequence of Mahella australiensis type strain (50-1 BON).</title>
        <authorList>
            <person name="Sikorski J."/>
            <person name="Teshima H."/>
            <person name="Nolan M."/>
            <person name="Lucas S."/>
            <person name="Hammon N."/>
            <person name="Deshpande S."/>
            <person name="Cheng J.F."/>
            <person name="Pitluck S."/>
            <person name="Liolios K."/>
            <person name="Pagani I."/>
            <person name="Ivanova N."/>
            <person name="Huntemann M."/>
            <person name="Mavromatis K."/>
            <person name="Ovchinikova G."/>
            <person name="Pati A."/>
            <person name="Tapia R."/>
            <person name="Han C."/>
            <person name="Goodwin L."/>
            <person name="Chen A."/>
            <person name="Palaniappan K."/>
            <person name="Land M."/>
            <person name="Hauser L."/>
            <person name="Ngatchou-Djao O.D."/>
            <person name="Rohde M."/>
            <person name="Pukall R."/>
            <person name="Spring S."/>
            <person name="Abt B."/>
            <person name="Goker M."/>
            <person name="Detter J.C."/>
            <person name="Woyke T."/>
            <person name="Bristow J."/>
            <person name="Markowitz V."/>
            <person name="Hugenholtz P."/>
            <person name="Eisen J.A."/>
            <person name="Kyrpides N.C."/>
            <person name="Klenk H.P."/>
            <person name="Lapidus A."/>
        </authorList>
    </citation>
    <scope>NUCLEOTIDE SEQUENCE [LARGE SCALE GENOMIC DNA]</scope>
    <source>
        <strain evidence="3">DSM 15567 / CIP 107919 / 50-1 BON</strain>
    </source>
</reference>
<dbReference type="eggNOG" id="ENOG502Z8T8">
    <property type="taxonomic scope" value="Bacteria"/>
</dbReference>
<evidence type="ECO:0000313" key="2">
    <source>
        <dbReference type="EMBL" id="AEE97850.1"/>
    </source>
</evidence>
<dbReference type="HOGENOM" id="CLU_031634_0_0_9"/>
<feature type="transmembrane region" description="Helical" evidence="1">
    <location>
        <begin position="258"/>
        <end position="279"/>
    </location>
</feature>
<feature type="transmembrane region" description="Helical" evidence="1">
    <location>
        <begin position="327"/>
        <end position="353"/>
    </location>
</feature>
<dbReference type="Pfam" id="PF16949">
    <property type="entry name" value="ABC_tran_2"/>
    <property type="match status" value="1"/>
</dbReference>
<proteinExistence type="predicted"/>
<feature type="transmembrane region" description="Helical" evidence="1">
    <location>
        <begin position="523"/>
        <end position="544"/>
    </location>
</feature>
<feature type="transmembrane region" description="Helical" evidence="1">
    <location>
        <begin position="493"/>
        <end position="517"/>
    </location>
</feature>
<dbReference type="InterPro" id="IPR031599">
    <property type="entry name" value="ABC_tran_2"/>
</dbReference>
<dbReference type="Proteomes" id="UP000008457">
    <property type="component" value="Chromosome"/>
</dbReference>
<dbReference type="RefSeq" id="WP_013782273.1">
    <property type="nucleotide sequence ID" value="NC_015520.1"/>
</dbReference>
<feature type="transmembrane region" description="Helical" evidence="1">
    <location>
        <begin position="37"/>
        <end position="61"/>
    </location>
</feature>
<evidence type="ECO:0008006" key="4">
    <source>
        <dbReference type="Google" id="ProtNLM"/>
    </source>
</evidence>
<feature type="transmembrane region" description="Helical" evidence="1">
    <location>
        <begin position="192"/>
        <end position="212"/>
    </location>
</feature>
<organism evidence="2 3">
    <name type="scientific">Mahella australiensis (strain DSM 15567 / CIP 107919 / 50-1 BON)</name>
    <dbReference type="NCBI Taxonomy" id="697281"/>
    <lineage>
        <taxon>Bacteria</taxon>
        <taxon>Bacillati</taxon>
        <taxon>Bacillota</taxon>
        <taxon>Clostridia</taxon>
        <taxon>Thermoanaerobacterales</taxon>
        <taxon>Thermoanaerobacterales Family IV. Incertae Sedis</taxon>
        <taxon>Mahella</taxon>
    </lineage>
</organism>
<evidence type="ECO:0000256" key="1">
    <source>
        <dbReference type="SAM" id="Phobius"/>
    </source>
</evidence>
<sequence>MNRSFISLVKTLINVQYGISAFKDKYTKEKDKLWQPILVGLLMLLGFGILFSFYTTILMGIMQAGLTIGQTELVLVISVIIVQIVELITGIFTVMSAFYFAQDLSILIPIPFKPWQIVGAKFIGVMLSEYVLTIPLILPAVIIYATYINIGVMYWISSVIIMLTAPLLPLAIASLIVMVLMRFISATKGKEFFTALGTVFGVIISIGMQVIINRTNNMGTDSMEDMLNGSMDLVRTLSSAFPPASWAVNAMISEGMLAVGYMALFLGISSLVLAGVLALSETVFYKSVLASSEVSGRRQRLDRHQLSRAFGKKRSHTMALFMKEWKLFWRTPLFVTNGLMPFLIIPAAFLIPFMTSQDMSGITTLLDVPRGSLVFNLAIVGILLFVAASNPLTYTTFSREGRTFWMSLALPVDIKEQVNAKLLNCVAIIGVFLVFIICALSFIFHRSMVDAAIMILIAAPGIFAMACVSMTLDARMPRLDWNTPQELFKNNSAAGFTFILMFVPLFALVIAAILLVISGLSDTFVYIILAAIMIGMAVFAYNLLTDAARRLYKA</sequence>
<feature type="transmembrane region" description="Helical" evidence="1">
    <location>
        <begin position="451"/>
        <end position="472"/>
    </location>
</feature>
<feature type="transmembrane region" description="Helical" evidence="1">
    <location>
        <begin position="373"/>
        <end position="397"/>
    </location>
</feature>
<feature type="transmembrane region" description="Helical" evidence="1">
    <location>
        <begin position="122"/>
        <end position="147"/>
    </location>
</feature>
<reference evidence="3" key="1">
    <citation type="submission" date="2010-11" db="EMBL/GenBank/DDBJ databases">
        <title>The complete genome of Mahella australiensis DSM 15567.</title>
        <authorList>
            <consortium name="US DOE Joint Genome Institute (JGI-PGF)"/>
            <person name="Lucas S."/>
            <person name="Copeland A."/>
            <person name="Lapidus A."/>
            <person name="Bruce D."/>
            <person name="Goodwin L."/>
            <person name="Pitluck S."/>
            <person name="Kyrpides N."/>
            <person name="Mavromatis K."/>
            <person name="Pagani I."/>
            <person name="Ivanova N."/>
            <person name="Teshima H."/>
            <person name="Brettin T."/>
            <person name="Detter J.C."/>
            <person name="Han C."/>
            <person name="Tapia R."/>
            <person name="Land M."/>
            <person name="Hauser L."/>
            <person name="Markowitz V."/>
            <person name="Cheng J.-F."/>
            <person name="Hugenholtz P."/>
            <person name="Woyke T."/>
            <person name="Wu D."/>
            <person name="Spring S."/>
            <person name="Pukall R."/>
            <person name="Steenblock K."/>
            <person name="Schneider S."/>
            <person name="Klenk H.-P."/>
            <person name="Eisen J.A."/>
        </authorList>
    </citation>
    <scope>NUCLEOTIDE SEQUENCE [LARGE SCALE GENOMIC DNA]</scope>
    <source>
        <strain evidence="3">DSM 15567 / CIP 107919 / 50-1 BON</strain>
    </source>
</reference>
<dbReference type="STRING" id="697281.Mahau_2714"/>
<evidence type="ECO:0000313" key="3">
    <source>
        <dbReference type="Proteomes" id="UP000008457"/>
    </source>
</evidence>
<feature type="transmembrane region" description="Helical" evidence="1">
    <location>
        <begin position="422"/>
        <end position="445"/>
    </location>
</feature>
<dbReference type="OrthoDB" id="138672at2"/>
<dbReference type="AlphaFoldDB" id="F3ZZ68"/>
<feature type="transmembrane region" description="Helical" evidence="1">
    <location>
        <begin position="153"/>
        <end position="180"/>
    </location>
</feature>
<name>F3ZZ68_MAHA5</name>
<dbReference type="KEGG" id="mas:Mahau_2714"/>
<protein>
    <recommendedName>
        <fullName evidence="4">ABC-2 type transport system permease protein</fullName>
    </recommendedName>
</protein>
<keyword evidence="1" id="KW-0472">Membrane</keyword>
<gene>
    <name evidence="2" type="ordered locus">Mahau_2714</name>
</gene>
<keyword evidence="3" id="KW-1185">Reference proteome</keyword>
<dbReference type="EMBL" id="CP002360">
    <property type="protein sequence ID" value="AEE97850.1"/>
    <property type="molecule type" value="Genomic_DNA"/>
</dbReference>
<accession>F3ZZ68</accession>
<keyword evidence="1" id="KW-1133">Transmembrane helix</keyword>